<evidence type="ECO:0000256" key="12">
    <source>
        <dbReference type="RuleBase" id="RU362085"/>
    </source>
</evidence>
<evidence type="ECO:0000313" key="15">
    <source>
        <dbReference type="Proteomes" id="UP000618926"/>
    </source>
</evidence>
<evidence type="ECO:0000256" key="2">
    <source>
        <dbReference type="ARBA" id="ARBA00022515"/>
    </source>
</evidence>
<keyword evidence="15" id="KW-1185">Reference proteome</keyword>
<dbReference type="GO" id="GO:0016787">
    <property type="term" value="F:hydrolase activity"/>
    <property type="evidence" value="ECO:0007669"/>
    <property type="project" value="UniProtKB-KW"/>
</dbReference>
<dbReference type="NCBIfam" id="TIGR00665">
    <property type="entry name" value="DnaB"/>
    <property type="match status" value="1"/>
</dbReference>
<dbReference type="PANTHER" id="PTHR30153:SF2">
    <property type="entry name" value="REPLICATIVE DNA HELICASE"/>
    <property type="match status" value="1"/>
</dbReference>
<dbReference type="InterPro" id="IPR007694">
    <property type="entry name" value="DNA_helicase_DnaB-like_C"/>
</dbReference>
<dbReference type="NCBIfam" id="NF004384">
    <property type="entry name" value="PRK05748.1"/>
    <property type="match status" value="1"/>
</dbReference>
<keyword evidence="8 12" id="KW-0238">DNA-binding</keyword>
<evidence type="ECO:0000256" key="10">
    <source>
        <dbReference type="ARBA" id="ARBA00048954"/>
    </source>
</evidence>
<evidence type="ECO:0000256" key="5">
    <source>
        <dbReference type="ARBA" id="ARBA00022801"/>
    </source>
</evidence>
<evidence type="ECO:0000256" key="3">
    <source>
        <dbReference type="ARBA" id="ARBA00022705"/>
    </source>
</evidence>
<comment type="catalytic activity">
    <reaction evidence="10 12">
        <text>ATP + H2O = ADP + phosphate + H(+)</text>
        <dbReference type="Rhea" id="RHEA:13065"/>
        <dbReference type="ChEBI" id="CHEBI:15377"/>
        <dbReference type="ChEBI" id="CHEBI:15378"/>
        <dbReference type="ChEBI" id="CHEBI:30616"/>
        <dbReference type="ChEBI" id="CHEBI:43474"/>
        <dbReference type="ChEBI" id="CHEBI:456216"/>
        <dbReference type="EC" id="5.6.2.3"/>
    </reaction>
</comment>
<dbReference type="InterPro" id="IPR027417">
    <property type="entry name" value="P-loop_NTPase"/>
</dbReference>
<gene>
    <name evidence="14" type="primary">dnaB</name>
    <name evidence="14" type="ORF">IIE05_03570</name>
</gene>
<organism evidence="14 15">
    <name type="scientific">Geobacter anodireducens</name>
    <dbReference type="NCBI Taxonomy" id="1340425"/>
    <lineage>
        <taxon>Bacteria</taxon>
        <taxon>Pseudomonadati</taxon>
        <taxon>Thermodesulfobacteriota</taxon>
        <taxon>Desulfuromonadia</taxon>
        <taxon>Geobacterales</taxon>
        <taxon>Geobacteraceae</taxon>
        <taxon>Geobacter</taxon>
    </lineage>
</organism>
<protein>
    <recommendedName>
        <fullName evidence="11 12">Replicative DNA helicase</fullName>
        <ecNumber evidence="11 12">5.6.2.3</ecNumber>
    </recommendedName>
</protein>
<dbReference type="EMBL" id="JADBFD010000003">
    <property type="protein sequence ID" value="MBE2887047.1"/>
    <property type="molecule type" value="Genomic_DNA"/>
</dbReference>
<feature type="domain" description="SF4 helicase" evidence="13">
    <location>
        <begin position="179"/>
        <end position="454"/>
    </location>
</feature>
<comment type="caution">
    <text evidence="14">The sequence shown here is derived from an EMBL/GenBank/DDBJ whole genome shotgun (WGS) entry which is preliminary data.</text>
</comment>
<evidence type="ECO:0000256" key="11">
    <source>
        <dbReference type="NCBIfam" id="TIGR00665"/>
    </source>
</evidence>
<proteinExistence type="inferred from homology"/>
<dbReference type="InterPro" id="IPR007692">
    <property type="entry name" value="DNA_helicase_DnaB"/>
</dbReference>
<dbReference type="Gene3D" id="3.40.50.300">
    <property type="entry name" value="P-loop containing nucleotide triphosphate hydrolases"/>
    <property type="match status" value="1"/>
</dbReference>
<evidence type="ECO:0000256" key="6">
    <source>
        <dbReference type="ARBA" id="ARBA00022806"/>
    </source>
</evidence>
<dbReference type="InterPro" id="IPR016136">
    <property type="entry name" value="DNA_helicase_N/primase_C"/>
</dbReference>
<keyword evidence="4 12" id="KW-0547">Nucleotide-binding</keyword>
<dbReference type="Pfam" id="PF00772">
    <property type="entry name" value="DnaB"/>
    <property type="match status" value="1"/>
</dbReference>
<dbReference type="Pfam" id="PF03796">
    <property type="entry name" value="DnaB_C"/>
    <property type="match status" value="1"/>
</dbReference>
<evidence type="ECO:0000256" key="9">
    <source>
        <dbReference type="ARBA" id="ARBA00023235"/>
    </source>
</evidence>
<dbReference type="InterPro" id="IPR036185">
    <property type="entry name" value="DNA_heli_DnaB-like_N_sf"/>
</dbReference>
<dbReference type="EC" id="5.6.2.3" evidence="11 12"/>
<keyword evidence="7 12" id="KW-0067">ATP-binding</keyword>
<sequence length="456" mass="51018">MSAVDLRKVPPQSIEAEMSILGGVLLDNEAINRCLELIEADDFYRESHRKIFRAMIDLSNRSEPCDLITLTDMLKRKGELDEVGGGAYLATLVDYVPTAANIAYYCRIVKEKSVTRRLITAATDIVTRGYDEETTVDELLDGAQKTIFEISENKLRPAFTPVGTILKDTFKRIETLYEKKEHVTGVPTGFYDLDKMTAGFQPGDLIIIAGRPSMGKTAFSLNIAQYAAAHADSPLPVAVFSLEMSKESLVMRLLCSESRVDASRLRTGHLVDTDWHKLTHGADKLAKARLYIDDTPAIPVLEMRAKARRLKAENGLGMIVVDYLQLMRGSSQESRQQEISEISRSLKALAKELEVPVVALSQLNRSLESRTDKRPMMSDLRESGAIEQDADVIMFVYRDAVYCDDCKKRDGSCTKGHEKDAEIIIGKQRNGPIGSVNLLFNGEFTKFENLEKHHDY</sequence>
<keyword evidence="5 12" id="KW-0378">Hydrolase</keyword>
<evidence type="ECO:0000256" key="4">
    <source>
        <dbReference type="ARBA" id="ARBA00022741"/>
    </source>
</evidence>
<dbReference type="SUPFAM" id="SSF52540">
    <property type="entry name" value="P-loop containing nucleoside triphosphate hydrolases"/>
    <property type="match status" value="1"/>
</dbReference>
<evidence type="ECO:0000256" key="7">
    <source>
        <dbReference type="ARBA" id="ARBA00022840"/>
    </source>
</evidence>
<dbReference type="SUPFAM" id="SSF48024">
    <property type="entry name" value="N-terminal domain of DnaB helicase"/>
    <property type="match status" value="1"/>
</dbReference>
<dbReference type="CDD" id="cd00984">
    <property type="entry name" value="DnaB_C"/>
    <property type="match status" value="1"/>
</dbReference>
<reference evidence="14 15" key="1">
    <citation type="submission" date="2020-10" db="EMBL/GenBank/DDBJ databases">
        <title>Investigation of anaerobic biodegradation of phenanthrene by a sulfate-dependent Geobacter anodireducens strain PheS2.</title>
        <authorList>
            <person name="Zhang Z."/>
        </authorList>
    </citation>
    <scope>NUCLEOTIDE SEQUENCE [LARGE SCALE GENOMIC DNA]</scope>
    <source>
        <strain evidence="14 15">PheS2</strain>
    </source>
</reference>
<dbReference type="SMART" id="SM00382">
    <property type="entry name" value="AAA"/>
    <property type="match status" value="1"/>
</dbReference>
<keyword evidence="6 12" id="KW-0347">Helicase</keyword>
<evidence type="ECO:0000313" key="14">
    <source>
        <dbReference type="EMBL" id="MBE2887047.1"/>
    </source>
</evidence>
<evidence type="ECO:0000259" key="13">
    <source>
        <dbReference type="PROSITE" id="PS51199"/>
    </source>
</evidence>
<evidence type="ECO:0000256" key="1">
    <source>
        <dbReference type="ARBA" id="ARBA00008428"/>
    </source>
</evidence>
<keyword evidence="3 12" id="KW-0235">DNA replication</keyword>
<name>A0ABR9NS18_9BACT</name>
<comment type="function">
    <text evidence="12">The main replicative DNA helicase, it participates in initiation and elongation during chromosome replication. Travels ahead of the DNA replisome, separating dsDNA into templates for DNA synthesis. A processive ATP-dependent 5'-3' DNA helicase it has DNA-dependent ATPase activity.</text>
</comment>
<comment type="similarity">
    <text evidence="1 12">Belongs to the helicase family. DnaB subfamily.</text>
</comment>
<dbReference type="InterPro" id="IPR007693">
    <property type="entry name" value="DNA_helicase_DnaB-like_N"/>
</dbReference>
<keyword evidence="2 12" id="KW-0639">Primosome</keyword>
<dbReference type="PANTHER" id="PTHR30153">
    <property type="entry name" value="REPLICATIVE DNA HELICASE DNAB"/>
    <property type="match status" value="1"/>
</dbReference>
<dbReference type="PROSITE" id="PS51199">
    <property type="entry name" value="SF4_HELICASE"/>
    <property type="match status" value="1"/>
</dbReference>
<dbReference type="GO" id="GO:0003678">
    <property type="term" value="F:DNA helicase activity"/>
    <property type="evidence" value="ECO:0007669"/>
    <property type="project" value="UniProtKB-EC"/>
</dbReference>
<evidence type="ECO:0000256" key="8">
    <source>
        <dbReference type="ARBA" id="ARBA00023125"/>
    </source>
</evidence>
<keyword evidence="9" id="KW-0413">Isomerase</keyword>
<dbReference type="Proteomes" id="UP000618926">
    <property type="component" value="Unassembled WGS sequence"/>
</dbReference>
<dbReference type="RefSeq" id="WP_066357723.1">
    <property type="nucleotide sequence ID" value="NZ_JADBFD010000003.1"/>
</dbReference>
<accession>A0ABR9NS18</accession>
<dbReference type="InterPro" id="IPR003593">
    <property type="entry name" value="AAA+_ATPase"/>
</dbReference>
<dbReference type="Gene3D" id="1.10.860.10">
    <property type="entry name" value="DNAb Helicase, Chain A"/>
    <property type="match status" value="1"/>
</dbReference>